<dbReference type="AlphaFoldDB" id="E3LFP8"/>
<dbReference type="InParanoid" id="E3LFP8"/>
<protein>
    <submittedName>
        <fullName evidence="2">Uncharacterized protein</fullName>
    </submittedName>
</protein>
<dbReference type="HOGENOM" id="CLU_1410017_0_0_1"/>
<keyword evidence="1" id="KW-0472">Membrane</keyword>
<dbReference type="PANTHER" id="PTHR31369">
    <property type="entry name" value="PROTEIN CBG02325-RELATED"/>
    <property type="match status" value="1"/>
</dbReference>
<name>E3LFP8_CAERE</name>
<evidence type="ECO:0000313" key="3">
    <source>
        <dbReference type="Proteomes" id="UP000008281"/>
    </source>
</evidence>
<feature type="transmembrane region" description="Helical" evidence="1">
    <location>
        <begin position="101"/>
        <end position="118"/>
    </location>
</feature>
<keyword evidence="3" id="KW-1185">Reference proteome</keyword>
<evidence type="ECO:0000313" key="2">
    <source>
        <dbReference type="EMBL" id="EFO86356.1"/>
    </source>
</evidence>
<keyword evidence="1" id="KW-0812">Transmembrane</keyword>
<evidence type="ECO:0000256" key="1">
    <source>
        <dbReference type="SAM" id="Phobius"/>
    </source>
</evidence>
<dbReference type="PANTHER" id="PTHR31369:SF2">
    <property type="entry name" value="INTRINSICALLY DISORDERED PROTEIN, CLASS B"/>
    <property type="match status" value="1"/>
</dbReference>
<sequence length="193" mass="21627">MTKFLILYGMLLAVITISQVSVIFRAVLPVFTTEVAAISSETSETSIDTLGPSRVKRNGGCVCYGCGGGERELGSLQNLRIDEANRALGIKRRQLSAENKFILFIIFLFHFVILDFNLQMKISFPSIFLSVSSVLTRIYSSLFLLSHILSTRFSCSSNPILKKLPKCHPLSIPVLFSFFPGVKREREENIEKE</sequence>
<keyword evidence="1" id="KW-1133">Transmembrane helix</keyword>
<gene>
    <name evidence="2" type="ORF">CRE_02217</name>
</gene>
<dbReference type="EMBL" id="DS268408">
    <property type="protein sequence ID" value="EFO86356.1"/>
    <property type="molecule type" value="Genomic_DNA"/>
</dbReference>
<accession>E3LFP8</accession>
<reference evidence="2" key="1">
    <citation type="submission" date="2007-07" db="EMBL/GenBank/DDBJ databases">
        <title>PCAP assembly of the Caenorhabditis remanei genome.</title>
        <authorList>
            <consortium name="The Caenorhabditis remanei Sequencing Consortium"/>
            <person name="Wilson R.K."/>
        </authorList>
    </citation>
    <scope>NUCLEOTIDE SEQUENCE [LARGE SCALE GENOMIC DNA]</scope>
    <source>
        <strain evidence="2">PB4641</strain>
    </source>
</reference>
<organism evidence="3">
    <name type="scientific">Caenorhabditis remanei</name>
    <name type="common">Caenorhabditis vulgaris</name>
    <dbReference type="NCBI Taxonomy" id="31234"/>
    <lineage>
        <taxon>Eukaryota</taxon>
        <taxon>Metazoa</taxon>
        <taxon>Ecdysozoa</taxon>
        <taxon>Nematoda</taxon>
        <taxon>Chromadorea</taxon>
        <taxon>Rhabditida</taxon>
        <taxon>Rhabditina</taxon>
        <taxon>Rhabditomorpha</taxon>
        <taxon>Rhabditoidea</taxon>
        <taxon>Rhabditidae</taxon>
        <taxon>Peloderinae</taxon>
        <taxon>Caenorhabditis</taxon>
    </lineage>
</organism>
<proteinExistence type="predicted"/>
<feature type="transmembrane region" description="Helical" evidence="1">
    <location>
        <begin position="6"/>
        <end position="28"/>
    </location>
</feature>
<dbReference type="Proteomes" id="UP000008281">
    <property type="component" value="Unassembled WGS sequence"/>
</dbReference>